<keyword evidence="7" id="KW-1185">Reference proteome</keyword>
<dbReference type="PANTHER" id="PTHR38445">
    <property type="entry name" value="HTH-TYPE TRANSCRIPTIONAL REPRESSOR YTRA"/>
    <property type="match status" value="1"/>
</dbReference>
<evidence type="ECO:0000313" key="6">
    <source>
        <dbReference type="EMBL" id="SET62889.1"/>
    </source>
</evidence>
<dbReference type="PANTHER" id="PTHR38445:SF9">
    <property type="entry name" value="HTH-TYPE TRANSCRIPTIONAL REPRESSOR YTRA"/>
    <property type="match status" value="1"/>
</dbReference>
<dbReference type="Gene3D" id="1.10.10.10">
    <property type="entry name" value="Winged helix-like DNA-binding domain superfamily/Winged helix DNA-binding domain"/>
    <property type="match status" value="1"/>
</dbReference>
<dbReference type="InterPro" id="IPR036390">
    <property type="entry name" value="WH_DNA-bd_sf"/>
</dbReference>
<keyword evidence="2" id="KW-0238">DNA-binding</keyword>
<dbReference type="EMBL" id="BLMI01000032">
    <property type="protein sequence ID" value="GFI40300.1"/>
    <property type="molecule type" value="Genomic_DNA"/>
</dbReference>
<dbReference type="GO" id="GO:0003700">
    <property type="term" value="F:DNA-binding transcription factor activity"/>
    <property type="evidence" value="ECO:0007669"/>
    <property type="project" value="InterPro"/>
</dbReference>
<evidence type="ECO:0000259" key="4">
    <source>
        <dbReference type="PROSITE" id="PS50949"/>
    </source>
</evidence>
<proteinExistence type="predicted"/>
<dbReference type="AlphaFoldDB" id="A0A1I0FWI9"/>
<dbReference type="SMART" id="SM00345">
    <property type="entry name" value="HTH_GNTR"/>
    <property type="match status" value="1"/>
</dbReference>
<dbReference type="InterPro" id="IPR036388">
    <property type="entry name" value="WH-like_DNA-bd_sf"/>
</dbReference>
<dbReference type="PROSITE" id="PS50949">
    <property type="entry name" value="HTH_GNTR"/>
    <property type="match status" value="1"/>
</dbReference>
<dbReference type="EMBL" id="FOIN01000023">
    <property type="protein sequence ID" value="SET62889.1"/>
    <property type="molecule type" value="Genomic_DNA"/>
</dbReference>
<dbReference type="RefSeq" id="WP_092354643.1">
    <property type="nucleotide sequence ID" value="NZ_BLMI01000032.1"/>
</dbReference>
<dbReference type="SUPFAM" id="SSF46785">
    <property type="entry name" value="Winged helix' DNA-binding domain"/>
    <property type="match status" value="1"/>
</dbReference>
<evidence type="ECO:0000313" key="8">
    <source>
        <dbReference type="Proteomes" id="UP000490821"/>
    </source>
</evidence>
<protein>
    <submittedName>
        <fullName evidence="6">GntR family transcriptional regulator</fullName>
    </submittedName>
    <submittedName>
        <fullName evidence="5">HTH-type transcriptional repressor YtrA</fullName>
    </submittedName>
</protein>
<dbReference type="CDD" id="cd07377">
    <property type="entry name" value="WHTH_GntR"/>
    <property type="match status" value="1"/>
</dbReference>
<gene>
    <name evidence="5" type="primary">ytrA_1</name>
    <name evidence="5" type="ORF">IMSAGC017_00332</name>
    <name evidence="6" type="ORF">SAMN04489758_12313</name>
</gene>
<sequence>MKIDINNSTPIYEQIYKQLLEYITTGLMQANDKLPSVRELSSSIHINPNTVVKAYRLLEEQGFIYSLPGKGSFVSSKQNVQTKLFLQQINELSLEIVNKSKYIGMNFEELCQLLKQTWEDK</sequence>
<evidence type="ECO:0000256" key="1">
    <source>
        <dbReference type="ARBA" id="ARBA00023015"/>
    </source>
</evidence>
<dbReference type="GO" id="GO:0003677">
    <property type="term" value="F:DNA binding"/>
    <property type="evidence" value="ECO:0007669"/>
    <property type="project" value="UniProtKB-KW"/>
</dbReference>
<organism evidence="6 7">
    <name type="scientific">Thomasclavelia cocleata</name>
    <dbReference type="NCBI Taxonomy" id="69824"/>
    <lineage>
        <taxon>Bacteria</taxon>
        <taxon>Bacillati</taxon>
        <taxon>Bacillota</taxon>
        <taxon>Erysipelotrichia</taxon>
        <taxon>Erysipelotrichales</taxon>
        <taxon>Coprobacillaceae</taxon>
        <taxon>Thomasclavelia</taxon>
    </lineage>
</organism>
<dbReference type="Proteomes" id="UP000198558">
    <property type="component" value="Unassembled WGS sequence"/>
</dbReference>
<accession>A0A1I0FWI9</accession>
<dbReference type="GeneID" id="78288792"/>
<feature type="domain" description="HTH gntR-type" evidence="4">
    <location>
        <begin position="9"/>
        <end position="77"/>
    </location>
</feature>
<evidence type="ECO:0000256" key="2">
    <source>
        <dbReference type="ARBA" id="ARBA00023125"/>
    </source>
</evidence>
<reference evidence="7" key="2">
    <citation type="submission" date="2016-10" db="EMBL/GenBank/DDBJ databases">
        <authorList>
            <person name="Varghese N."/>
            <person name="Submissions S."/>
        </authorList>
    </citation>
    <scope>NUCLEOTIDE SEQUENCE [LARGE SCALE GENOMIC DNA]</scope>
    <source>
        <strain evidence="7">DSM 1551</strain>
    </source>
</reference>
<keyword evidence="1" id="KW-0805">Transcription regulation</keyword>
<dbReference type="Pfam" id="PF00392">
    <property type="entry name" value="GntR"/>
    <property type="match status" value="1"/>
</dbReference>
<dbReference type="OrthoDB" id="9801546at2"/>
<evidence type="ECO:0000313" key="7">
    <source>
        <dbReference type="Proteomes" id="UP000198558"/>
    </source>
</evidence>
<keyword evidence="3" id="KW-0804">Transcription</keyword>
<dbReference type="Proteomes" id="UP000490821">
    <property type="component" value="Unassembled WGS sequence"/>
</dbReference>
<evidence type="ECO:0000256" key="3">
    <source>
        <dbReference type="ARBA" id="ARBA00023163"/>
    </source>
</evidence>
<evidence type="ECO:0000313" key="5">
    <source>
        <dbReference type="EMBL" id="GFI40300.1"/>
    </source>
</evidence>
<name>A0A1I0FWI9_9FIRM</name>
<dbReference type="InterPro" id="IPR000524">
    <property type="entry name" value="Tscrpt_reg_HTH_GntR"/>
</dbReference>
<reference evidence="6" key="1">
    <citation type="submission" date="2016-10" db="EMBL/GenBank/DDBJ databases">
        <authorList>
            <person name="de Groot N.N."/>
        </authorList>
    </citation>
    <scope>NUCLEOTIDE SEQUENCE [LARGE SCALE GENOMIC DNA]</scope>
    <source>
        <strain evidence="6">DSM 1551</strain>
    </source>
</reference>
<reference evidence="5 8" key="3">
    <citation type="journal article" date="2020" name="Microbiome">
        <title>Single-cell genomics of uncultured bacteria reveals dietary fiber responders in the mouse gut microbiota.</title>
        <authorList>
            <person name="Chijiiwa R."/>
            <person name="Hosokawa M."/>
            <person name="Kogawa M."/>
            <person name="Nishikawa Y."/>
            <person name="Ide K."/>
            <person name="Sakanashi C."/>
            <person name="Takahashi K."/>
            <person name="Takeyama H."/>
        </authorList>
    </citation>
    <scope>NUCLEOTIDE SEQUENCE [LARGE SCALE GENOMIC DNA]</scope>
    <source>
        <strain evidence="5">IMSAGC_017</strain>
    </source>
</reference>